<feature type="compositionally biased region" description="Basic and acidic residues" evidence="1">
    <location>
        <begin position="1061"/>
        <end position="1075"/>
    </location>
</feature>
<evidence type="ECO:0000256" key="1">
    <source>
        <dbReference type="SAM" id="MobiDB-lite"/>
    </source>
</evidence>
<dbReference type="Gene3D" id="1.10.720.30">
    <property type="entry name" value="SAP domain"/>
    <property type="match status" value="1"/>
</dbReference>
<dbReference type="Pfam" id="PF02037">
    <property type="entry name" value="SAP"/>
    <property type="match status" value="1"/>
</dbReference>
<proteinExistence type="predicted"/>
<sequence length="1198" mass="134135">MSISSPISQTSTFHRSDSHHNPPESPVDPDSDSYLDPHDLSGPSYKVPLNMLSSAEENASSDDSDLDAELDALFSSVRKIHQLDRTQQRQRTHTIKELPSPTAEYYPYPHLAFYLMDIIFNSPRTRFSRIQKAVVLEFARLLDAPYVPTLHAYKEFQQVMKKEMGDPTYKFTSSFGNIFYLNDIGESLAKDMSNPLSRQNMTFYPHHCGNYMAQTWHGKKMLEGVSDDILSLTLRHEGKTYWVNEIVQRTSGTYFIPKRWVLRGKNNSIPWCFGYEVKETEQGLVAATKKRICVAVSTFARTYEEVISNSKFPGFAVGQDEVTSQMPHPLRETAAGRQVYSIPLIIFMDDVSGARSTQWNKHYSVYMSNEPLELMQGIKDSFKKHFANPVIAFDALTKEEVLLRPWPLFWPGDNPMQAEHCSSAGLNASHFCRTCEVGGSQAYCSSDKGFSELILPGIICDPEKTRAAIQAQLDLSLEPRSGNKLRSAAVDSGVKDSLAQVVIEKLLTLGKSLRSDPGQTPQDIQKTLKDELEVAKNAGCENPLLQMQGVNIHLDTPTEILHTVLLGIVKYFWGQTVYVLDKNKKFEIMRSRLHSIDQRGLNIPAIPVSYICDYKGALVGKHFKSLAQVLVFTIYDLVNNQSLLDAWILTSRLTVMLWQTEIENIETYLVELEQVIADLLYVTAICSPSIILSKPKFHFLVHLPVYIRRFGPALLFSTERFESFNGIFRGASVFSNRQSPSRDIGLSFAGLDRAKHLATGGYWKDTRTNDWRTASPKLQELIHSHSAFAGLHGLDFSERPAPGSIYFYPQERSATGSRMHIDRQETWDCVMARLEIEMPSPSRATNGFLYTSVKGIVTQSNDIIKQGDSVIYSVSENLTDPEHPEYRFARIVELLCCTNPTDSSDVTYFAILQKYSLGPTRHHILGMPQLVLDTAFCLCEPQGLICCVNVQHNCSQGRCTLGRKAPIHQERELTERWRLVVCHSDDSQYILNTQALHNSKYIEESLAIELRGALVQLGDRTAILKQGAENVRTKKAQKDANRQATKATKDAFARTLGESLVARDPEPEHANTHEDAADDAGTSTQAAASTSASAATIEQQSLYFSQLTVEILKGLCRKHKLTVSGSKAQLIDRLASFHQSHSLPLPTRSVIEELKMGATASGSATRSHMRPEGSEPPAKRQRPPPLGGRTVDNLDAVA</sequence>
<feature type="domain" description="SAP" evidence="2">
    <location>
        <begin position="1104"/>
        <end position="1138"/>
    </location>
</feature>
<organism evidence="3 4">
    <name type="scientific">Rhizoctonia solani</name>
    <dbReference type="NCBI Taxonomy" id="456999"/>
    <lineage>
        <taxon>Eukaryota</taxon>
        <taxon>Fungi</taxon>
        <taxon>Dikarya</taxon>
        <taxon>Basidiomycota</taxon>
        <taxon>Agaricomycotina</taxon>
        <taxon>Agaricomycetes</taxon>
        <taxon>Cantharellales</taxon>
        <taxon>Ceratobasidiaceae</taxon>
        <taxon>Rhizoctonia</taxon>
    </lineage>
</organism>
<accession>A0A0K6G3E9</accession>
<dbReference type="SUPFAM" id="SSF68906">
    <property type="entry name" value="SAP domain"/>
    <property type="match status" value="1"/>
</dbReference>
<dbReference type="EMBL" id="CYGV01001340">
    <property type="protein sequence ID" value="CUA73046.1"/>
    <property type="molecule type" value="Genomic_DNA"/>
</dbReference>
<evidence type="ECO:0000259" key="2">
    <source>
        <dbReference type="PROSITE" id="PS50800"/>
    </source>
</evidence>
<dbReference type="AlphaFoldDB" id="A0A0K6G3E9"/>
<name>A0A0K6G3E9_9AGAM</name>
<feature type="region of interest" description="Disordered" evidence="1">
    <location>
        <begin position="1061"/>
        <end position="1087"/>
    </location>
</feature>
<dbReference type="InterPro" id="IPR036361">
    <property type="entry name" value="SAP_dom_sf"/>
</dbReference>
<feature type="region of interest" description="Disordered" evidence="1">
    <location>
        <begin position="1"/>
        <end position="64"/>
    </location>
</feature>
<evidence type="ECO:0000313" key="3">
    <source>
        <dbReference type="EMBL" id="CUA73046.1"/>
    </source>
</evidence>
<dbReference type="Proteomes" id="UP000044841">
    <property type="component" value="Unassembled WGS sequence"/>
</dbReference>
<dbReference type="PANTHER" id="PTHR31912">
    <property type="entry name" value="IP13529P"/>
    <property type="match status" value="1"/>
</dbReference>
<reference evidence="3 4" key="1">
    <citation type="submission" date="2015-07" db="EMBL/GenBank/DDBJ databases">
        <authorList>
            <person name="Noorani M."/>
        </authorList>
    </citation>
    <scope>NUCLEOTIDE SEQUENCE [LARGE SCALE GENOMIC DNA]</scope>
    <source>
        <strain evidence="3">BBA 69670</strain>
    </source>
</reference>
<dbReference type="PROSITE" id="PS50800">
    <property type="entry name" value="SAP"/>
    <property type="match status" value="1"/>
</dbReference>
<dbReference type="SMART" id="SM00513">
    <property type="entry name" value="SAP"/>
    <property type="match status" value="1"/>
</dbReference>
<dbReference type="PANTHER" id="PTHR31912:SF34">
    <property type="entry name" value="NOTOCHORD-RELATED PROTEIN"/>
    <property type="match status" value="1"/>
</dbReference>
<feature type="region of interest" description="Disordered" evidence="1">
    <location>
        <begin position="1158"/>
        <end position="1198"/>
    </location>
</feature>
<protein>
    <submittedName>
        <fullName evidence="3">Carbamoyl-phosphate synthase large chain</fullName>
    </submittedName>
</protein>
<gene>
    <name evidence="3" type="ORF">RSOLAG22IIIB_10490</name>
</gene>
<feature type="compositionally biased region" description="Polar residues" evidence="1">
    <location>
        <begin position="1"/>
        <end position="13"/>
    </location>
</feature>
<dbReference type="InterPro" id="IPR003034">
    <property type="entry name" value="SAP_dom"/>
</dbReference>
<keyword evidence="4" id="KW-1185">Reference proteome</keyword>
<evidence type="ECO:0000313" key="4">
    <source>
        <dbReference type="Proteomes" id="UP000044841"/>
    </source>
</evidence>